<name>A0A0G4F340_VITBC</name>
<evidence type="ECO:0000313" key="3">
    <source>
        <dbReference type="Proteomes" id="UP000041254"/>
    </source>
</evidence>
<sequence>MGGRLSVLEACPAPVDPLEALCEVPEPRRTSRRIFVPSAHLAEIVCDNKYRVAESEDDYCLISAASWSVVRGLGQPEHIEDEGEDLGVSGMMSRRSAGMLHHIMEGDDRFSIPARFGGLPFVPFLADAVGTQPQPSPTHTMARIIRRMTCRQPPVAHHSRRVLRELKGQQFAMARVKLFPDYLLVALSNSPTSPTLPSQLRTASGERTAGLGHLRHGGPA</sequence>
<dbReference type="Proteomes" id="UP000041254">
    <property type="component" value="Unassembled WGS sequence"/>
</dbReference>
<accession>A0A0G4F340</accession>
<dbReference type="EMBL" id="CDMY01000366">
    <property type="protein sequence ID" value="CEM06459.1"/>
    <property type="molecule type" value="Genomic_DNA"/>
</dbReference>
<reference evidence="2 3" key="1">
    <citation type="submission" date="2014-11" db="EMBL/GenBank/DDBJ databases">
        <authorList>
            <person name="Zhu J."/>
            <person name="Qi W."/>
            <person name="Song R."/>
        </authorList>
    </citation>
    <scope>NUCLEOTIDE SEQUENCE [LARGE SCALE GENOMIC DNA]</scope>
</reference>
<gene>
    <name evidence="2" type="ORF">Vbra_5654</name>
</gene>
<proteinExistence type="predicted"/>
<dbReference type="AlphaFoldDB" id="A0A0G4F340"/>
<feature type="compositionally biased region" description="Low complexity" evidence="1">
    <location>
        <begin position="192"/>
        <end position="202"/>
    </location>
</feature>
<evidence type="ECO:0000256" key="1">
    <source>
        <dbReference type="SAM" id="MobiDB-lite"/>
    </source>
</evidence>
<protein>
    <submittedName>
        <fullName evidence="2">Uncharacterized protein</fullName>
    </submittedName>
</protein>
<evidence type="ECO:0000313" key="2">
    <source>
        <dbReference type="EMBL" id="CEM06459.1"/>
    </source>
</evidence>
<organism evidence="2 3">
    <name type="scientific">Vitrella brassicaformis (strain CCMP3155)</name>
    <dbReference type="NCBI Taxonomy" id="1169540"/>
    <lineage>
        <taxon>Eukaryota</taxon>
        <taxon>Sar</taxon>
        <taxon>Alveolata</taxon>
        <taxon>Colpodellida</taxon>
        <taxon>Vitrellaceae</taxon>
        <taxon>Vitrella</taxon>
    </lineage>
</organism>
<keyword evidence="3" id="KW-1185">Reference proteome</keyword>
<dbReference type="VEuPathDB" id="CryptoDB:Vbra_5654"/>
<feature type="region of interest" description="Disordered" evidence="1">
    <location>
        <begin position="192"/>
        <end position="220"/>
    </location>
</feature>
<dbReference type="InParanoid" id="A0A0G4F340"/>